<organism evidence="2 3">
    <name type="scientific">Alienimonas californiensis</name>
    <dbReference type="NCBI Taxonomy" id="2527989"/>
    <lineage>
        <taxon>Bacteria</taxon>
        <taxon>Pseudomonadati</taxon>
        <taxon>Planctomycetota</taxon>
        <taxon>Planctomycetia</taxon>
        <taxon>Planctomycetales</taxon>
        <taxon>Planctomycetaceae</taxon>
        <taxon>Alienimonas</taxon>
    </lineage>
</organism>
<dbReference type="KEGG" id="acaf:CA12_05090"/>
<dbReference type="EMBL" id="CP036265">
    <property type="protein sequence ID" value="QDT14436.1"/>
    <property type="molecule type" value="Genomic_DNA"/>
</dbReference>
<dbReference type="AlphaFoldDB" id="A0A517P506"/>
<feature type="compositionally biased region" description="Pro residues" evidence="1">
    <location>
        <begin position="53"/>
        <end position="66"/>
    </location>
</feature>
<dbReference type="Proteomes" id="UP000318741">
    <property type="component" value="Chromosome"/>
</dbReference>
<feature type="region of interest" description="Disordered" evidence="1">
    <location>
        <begin position="36"/>
        <end position="115"/>
    </location>
</feature>
<keyword evidence="3" id="KW-1185">Reference proteome</keyword>
<protein>
    <submittedName>
        <fullName evidence="2">Uncharacterized protein</fullName>
    </submittedName>
</protein>
<evidence type="ECO:0000256" key="1">
    <source>
        <dbReference type="SAM" id="MobiDB-lite"/>
    </source>
</evidence>
<proteinExistence type="predicted"/>
<evidence type="ECO:0000313" key="3">
    <source>
        <dbReference type="Proteomes" id="UP000318741"/>
    </source>
</evidence>
<sequence length="246" mass="25866">MHLLLPSIDRTARRRVSAGIVIAALAALGGCEGNATVATPPDSRPAPSHHAAAPPPSAAPVAPAAPAPAVREATPRRSDPRPPVLQSTVPRREERAAERRGVASPPRGGSGMTAVPGVTTVPGTDPFDPEIDPSTLSRPEPIAPAAAEPPPERIDVPLTAAIPPDKQAIPDDLALPVGAVLYYQDGRDWIEVELKMPAPPATEGGEAATELRVHRTDRPAIIPDVRVRRDQLVVTKLLVRRLEAAR</sequence>
<accession>A0A517P506</accession>
<evidence type="ECO:0000313" key="2">
    <source>
        <dbReference type="EMBL" id="QDT14436.1"/>
    </source>
</evidence>
<reference evidence="2 3" key="1">
    <citation type="submission" date="2019-02" db="EMBL/GenBank/DDBJ databases">
        <title>Deep-cultivation of Planctomycetes and their phenomic and genomic characterization uncovers novel biology.</title>
        <authorList>
            <person name="Wiegand S."/>
            <person name="Jogler M."/>
            <person name="Boedeker C."/>
            <person name="Pinto D."/>
            <person name="Vollmers J."/>
            <person name="Rivas-Marin E."/>
            <person name="Kohn T."/>
            <person name="Peeters S.H."/>
            <person name="Heuer A."/>
            <person name="Rast P."/>
            <person name="Oberbeckmann S."/>
            <person name="Bunk B."/>
            <person name="Jeske O."/>
            <person name="Meyerdierks A."/>
            <person name="Storesund J.E."/>
            <person name="Kallscheuer N."/>
            <person name="Luecker S."/>
            <person name="Lage O.M."/>
            <person name="Pohl T."/>
            <person name="Merkel B.J."/>
            <person name="Hornburger P."/>
            <person name="Mueller R.-W."/>
            <person name="Bruemmer F."/>
            <person name="Labrenz M."/>
            <person name="Spormann A.M."/>
            <person name="Op den Camp H."/>
            <person name="Overmann J."/>
            <person name="Amann R."/>
            <person name="Jetten M.S.M."/>
            <person name="Mascher T."/>
            <person name="Medema M.H."/>
            <person name="Devos D.P."/>
            <person name="Kaster A.-K."/>
            <person name="Ovreas L."/>
            <person name="Rohde M."/>
            <person name="Galperin M.Y."/>
            <person name="Jogler C."/>
        </authorList>
    </citation>
    <scope>NUCLEOTIDE SEQUENCE [LARGE SCALE GENOMIC DNA]</scope>
    <source>
        <strain evidence="2 3">CA12</strain>
    </source>
</reference>
<name>A0A517P506_9PLAN</name>
<gene>
    <name evidence="2" type="ORF">CA12_05090</name>
</gene>
<feature type="compositionally biased region" description="Basic and acidic residues" evidence="1">
    <location>
        <begin position="90"/>
        <end position="101"/>
    </location>
</feature>